<reference evidence="3 4" key="1">
    <citation type="submission" date="2017-11" db="EMBL/GenBank/DDBJ databases">
        <authorList>
            <person name="Duchaud E."/>
        </authorList>
    </citation>
    <scope>NUCLEOTIDE SEQUENCE [LARGE SCALE GENOMIC DNA]</scope>
    <source>
        <strain evidence="3 4">TNO010</strain>
    </source>
</reference>
<dbReference type="Pfam" id="PF22013">
    <property type="entry name" value="PG_1098_Fer"/>
    <property type="match status" value="1"/>
</dbReference>
<dbReference type="Gene3D" id="3.40.50.150">
    <property type="entry name" value="Vaccinia Virus protein VP39"/>
    <property type="match status" value="1"/>
</dbReference>
<dbReference type="Proteomes" id="UP000490060">
    <property type="component" value="Unassembled WGS sequence"/>
</dbReference>
<evidence type="ECO:0000259" key="1">
    <source>
        <dbReference type="Pfam" id="PF18096"/>
    </source>
</evidence>
<evidence type="ECO:0000313" key="4">
    <source>
        <dbReference type="Proteomes" id="UP000490060"/>
    </source>
</evidence>
<keyword evidence="3" id="KW-0489">Methyltransferase</keyword>
<evidence type="ECO:0000259" key="2">
    <source>
        <dbReference type="Pfam" id="PF22013"/>
    </source>
</evidence>
<protein>
    <submittedName>
        <fullName evidence="3">SAM-dependent methyltransferase</fullName>
    </submittedName>
</protein>
<dbReference type="AlphaFoldDB" id="A0A2I2M7G2"/>
<dbReference type="GO" id="GO:0008168">
    <property type="term" value="F:methyltransferase activity"/>
    <property type="evidence" value="ECO:0007669"/>
    <property type="project" value="UniProtKB-KW"/>
</dbReference>
<sequence length="400" mass="45656">MNTTILHENVQQFISENLQSNITKLILKGSPFKNITIQELSNQIVSKIKAKDKLPNWFLTNDIYYPAKISIEQTSSEETAIYKKNLLSSLLSKSSAQLLIDITGGFGVDAFYFSKYFKQVIHAEINKELSEIVTYNYQQLAVKNIQTVATNGLGYLKETPQKFDCIYIDPSRRDDVKGKVFLLKDCLPNVPENIDFLFTKSDTILIKNSPMLDITATLNELKFVKEIHVVAVNNEVKELLFLLNLKSNQLIEVKTVNILRNSIQEFGFFINENHKITYSNTLDYLYEPNAAILKSGGFNEVAKAYNVAKLQQHSHLYTSKEILVDFPGRIFKVIAVYPYNKKKIKKELTMLKANITTRNFPKTVAQIRAETKLKDGGDVYLFFTTNSSNERIVIQCSKTV</sequence>
<dbReference type="Gene3D" id="1.10.10.1110">
    <property type="entry name" value="Methyltransferase PG1098, N-terminal domain"/>
    <property type="match status" value="1"/>
</dbReference>
<dbReference type="InterPro" id="IPR029063">
    <property type="entry name" value="SAM-dependent_MTases_sf"/>
</dbReference>
<gene>
    <name evidence="3" type="ORF">TNO010_200076</name>
</gene>
<organism evidence="3 4">
    <name type="scientific">Tenacibaculum finnmarkense genomovar ulcerans</name>
    <dbReference type="NCBI Taxonomy" id="2781388"/>
    <lineage>
        <taxon>Bacteria</taxon>
        <taxon>Pseudomonadati</taxon>
        <taxon>Bacteroidota</taxon>
        <taxon>Flavobacteriia</taxon>
        <taxon>Flavobacteriales</taxon>
        <taxon>Flavobacteriaceae</taxon>
        <taxon>Tenacibaculum</taxon>
        <taxon>Tenacibaculum finnmarkense</taxon>
    </lineage>
</organism>
<proteinExistence type="predicted"/>
<dbReference type="SUPFAM" id="SSF53335">
    <property type="entry name" value="S-adenosyl-L-methionine-dependent methyltransferases"/>
    <property type="match status" value="1"/>
</dbReference>
<evidence type="ECO:0000313" key="3">
    <source>
        <dbReference type="EMBL" id="SOU88485.1"/>
    </source>
</evidence>
<accession>A0A2I2M7G2</accession>
<feature type="domain" description="THUMP-like" evidence="1">
    <location>
        <begin position="328"/>
        <end position="398"/>
    </location>
</feature>
<feature type="domain" description="PG-1098 ferredoxin-like" evidence="2">
    <location>
        <begin position="284"/>
        <end position="327"/>
    </location>
</feature>
<dbReference type="EMBL" id="OENE01000013">
    <property type="protein sequence ID" value="SOU88485.1"/>
    <property type="molecule type" value="Genomic_DNA"/>
</dbReference>
<dbReference type="Pfam" id="PF18096">
    <property type="entry name" value="Thump_like"/>
    <property type="match status" value="1"/>
</dbReference>
<keyword evidence="3" id="KW-0808">Transferase</keyword>
<dbReference type="InterPro" id="IPR054168">
    <property type="entry name" value="PG_1098_Fer"/>
</dbReference>
<dbReference type="RefSeq" id="WP_172505167.1">
    <property type="nucleotide sequence ID" value="NZ_JAJHTM010000008.1"/>
</dbReference>
<dbReference type="GO" id="GO:0032259">
    <property type="term" value="P:methylation"/>
    <property type="evidence" value="ECO:0007669"/>
    <property type="project" value="UniProtKB-KW"/>
</dbReference>
<name>A0A2I2M7G2_9FLAO</name>
<dbReference type="InterPro" id="IPR041497">
    <property type="entry name" value="Thump-like"/>
</dbReference>